<dbReference type="Proteomes" id="UP000308197">
    <property type="component" value="Unassembled WGS sequence"/>
</dbReference>
<evidence type="ECO:0000256" key="1">
    <source>
        <dbReference type="SAM" id="MobiDB-lite"/>
    </source>
</evidence>
<evidence type="ECO:0000313" key="3">
    <source>
        <dbReference type="Proteomes" id="UP000308197"/>
    </source>
</evidence>
<organism evidence="2 3">
    <name type="scientific">Polyporus arcularius HHB13444</name>
    <dbReference type="NCBI Taxonomy" id="1314778"/>
    <lineage>
        <taxon>Eukaryota</taxon>
        <taxon>Fungi</taxon>
        <taxon>Dikarya</taxon>
        <taxon>Basidiomycota</taxon>
        <taxon>Agaricomycotina</taxon>
        <taxon>Agaricomycetes</taxon>
        <taxon>Polyporales</taxon>
        <taxon>Polyporaceae</taxon>
        <taxon>Polyporus</taxon>
    </lineage>
</organism>
<evidence type="ECO:0000313" key="2">
    <source>
        <dbReference type="EMBL" id="TFK84750.1"/>
    </source>
</evidence>
<dbReference type="EMBL" id="ML211295">
    <property type="protein sequence ID" value="TFK84750.1"/>
    <property type="molecule type" value="Genomic_DNA"/>
</dbReference>
<name>A0A5C3P929_9APHY</name>
<feature type="region of interest" description="Disordered" evidence="1">
    <location>
        <begin position="1"/>
        <end position="32"/>
    </location>
</feature>
<gene>
    <name evidence="2" type="ORF">K466DRAFT_496027</name>
</gene>
<proteinExistence type="predicted"/>
<feature type="non-terminal residue" evidence="2">
    <location>
        <position position="67"/>
    </location>
</feature>
<sequence length="67" mass="7590">MAAVAARSFWAAPDPDDPLSKALQPPIDETPEERAARIRELEDAARVSREIDDEIAVSRRAYDRRKK</sequence>
<reference evidence="2 3" key="1">
    <citation type="journal article" date="2019" name="Nat. Ecol. Evol.">
        <title>Megaphylogeny resolves global patterns of mushroom evolution.</title>
        <authorList>
            <person name="Varga T."/>
            <person name="Krizsan K."/>
            <person name="Foldi C."/>
            <person name="Dima B."/>
            <person name="Sanchez-Garcia M."/>
            <person name="Sanchez-Ramirez S."/>
            <person name="Szollosi G.J."/>
            <person name="Szarkandi J.G."/>
            <person name="Papp V."/>
            <person name="Albert L."/>
            <person name="Andreopoulos W."/>
            <person name="Angelini C."/>
            <person name="Antonin V."/>
            <person name="Barry K.W."/>
            <person name="Bougher N.L."/>
            <person name="Buchanan P."/>
            <person name="Buyck B."/>
            <person name="Bense V."/>
            <person name="Catcheside P."/>
            <person name="Chovatia M."/>
            <person name="Cooper J."/>
            <person name="Damon W."/>
            <person name="Desjardin D."/>
            <person name="Finy P."/>
            <person name="Geml J."/>
            <person name="Haridas S."/>
            <person name="Hughes K."/>
            <person name="Justo A."/>
            <person name="Karasinski D."/>
            <person name="Kautmanova I."/>
            <person name="Kiss B."/>
            <person name="Kocsube S."/>
            <person name="Kotiranta H."/>
            <person name="LaButti K.M."/>
            <person name="Lechner B.E."/>
            <person name="Liimatainen K."/>
            <person name="Lipzen A."/>
            <person name="Lukacs Z."/>
            <person name="Mihaltcheva S."/>
            <person name="Morgado L.N."/>
            <person name="Niskanen T."/>
            <person name="Noordeloos M.E."/>
            <person name="Ohm R.A."/>
            <person name="Ortiz-Santana B."/>
            <person name="Ovrebo C."/>
            <person name="Racz N."/>
            <person name="Riley R."/>
            <person name="Savchenko A."/>
            <person name="Shiryaev A."/>
            <person name="Soop K."/>
            <person name="Spirin V."/>
            <person name="Szebenyi C."/>
            <person name="Tomsovsky M."/>
            <person name="Tulloss R.E."/>
            <person name="Uehling J."/>
            <person name="Grigoriev I.V."/>
            <person name="Vagvolgyi C."/>
            <person name="Papp T."/>
            <person name="Martin F.M."/>
            <person name="Miettinen O."/>
            <person name="Hibbett D.S."/>
            <person name="Nagy L.G."/>
        </authorList>
    </citation>
    <scope>NUCLEOTIDE SEQUENCE [LARGE SCALE GENOMIC DNA]</scope>
    <source>
        <strain evidence="2 3">HHB13444</strain>
    </source>
</reference>
<accession>A0A5C3P929</accession>
<dbReference type="AlphaFoldDB" id="A0A5C3P929"/>
<protein>
    <submittedName>
        <fullName evidence="2">Uncharacterized protein</fullName>
    </submittedName>
</protein>
<keyword evidence="3" id="KW-1185">Reference proteome</keyword>
<dbReference type="InParanoid" id="A0A5C3P929"/>